<comment type="pathway">
    <text evidence="5">Amino-acid biosynthesis; ergothioneine biosynthesis.</text>
</comment>
<keyword evidence="2 5" id="KW-0547">Nucleotide-binding</keyword>
<dbReference type="PANTHER" id="PTHR34378:SF1">
    <property type="entry name" value="GLUTAMATE--CYSTEINE LIGASE, CHLOROPLASTIC"/>
    <property type="match status" value="1"/>
</dbReference>
<evidence type="ECO:0000256" key="2">
    <source>
        <dbReference type="ARBA" id="ARBA00022741"/>
    </source>
</evidence>
<reference evidence="9" key="2">
    <citation type="submission" date="2024-06" db="EMBL/GenBank/DDBJ databases">
        <title>Micromonospora mangrovi CCTCC AA 2012012 genome sequences.</title>
        <authorList>
            <person name="Gao J."/>
        </authorList>
    </citation>
    <scope>NUCLEOTIDE SEQUENCE</scope>
    <source>
        <strain evidence="9">CCTCC AA 2012012</strain>
    </source>
</reference>
<dbReference type="InterPro" id="IPR017809">
    <property type="entry name" value="EgtA_Actinobacteria"/>
</dbReference>
<dbReference type="GO" id="GO:0005524">
    <property type="term" value="F:ATP binding"/>
    <property type="evidence" value="ECO:0007669"/>
    <property type="project" value="UniProtKB-UniRule"/>
</dbReference>
<keyword evidence="1 5" id="KW-0436">Ligase</keyword>
<dbReference type="EMBL" id="CP157762">
    <property type="protein sequence ID" value="XBP95835.1"/>
    <property type="molecule type" value="Genomic_DNA"/>
</dbReference>
<dbReference type="InterPro" id="IPR035434">
    <property type="entry name" value="GCL_bact_plant"/>
</dbReference>
<dbReference type="EC" id="6.3.2.2" evidence="5"/>
<feature type="region of interest" description="Disordered" evidence="7">
    <location>
        <begin position="390"/>
        <end position="411"/>
    </location>
</feature>
<dbReference type="GO" id="GO:0006750">
    <property type="term" value="P:glutathione biosynthetic process"/>
    <property type="evidence" value="ECO:0007669"/>
    <property type="project" value="UniProtKB-UniRule"/>
</dbReference>
<dbReference type="GO" id="GO:0004357">
    <property type="term" value="F:glutamate-cysteine ligase activity"/>
    <property type="evidence" value="ECO:0007669"/>
    <property type="project" value="UniProtKB-UniRule"/>
</dbReference>
<dbReference type="SUPFAM" id="SSF55931">
    <property type="entry name" value="Glutamine synthetase/guanido kinase"/>
    <property type="match status" value="1"/>
</dbReference>
<keyword evidence="3 5" id="KW-0067">ATP-binding</keyword>
<protein>
    <recommendedName>
        <fullName evidence="5">Glutamate--cysteine ligase EgtA</fullName>
        <ecNumber evidence="5">6.3.2.2</ecNumber>
    </recommendedName>
    <alternativeName>
        <fullName evidence="5">Gamma-glutamylcysteine synthase</fullName>
        <shortName evidence="5">GCS</shortName>
        <shortName evidence="5">Gamma-ECS</shortName>
    </alternativeName>
</protein>
<comment type="catalytic activity">
    <reaction evidence="4 5 6">
        <text>L-cysteine + L-glutamate + ATP = gamma-L-glutamyl-L-cysteine + ADP + phosphate + H(+)</text>
        <dbReference type="Rhea" id="RHEA:13285"/>
        <dbReference type="ChEBI" id="CHEBI:15378"/>
        <dbReference type="ChEBI" id="CHEBI:29985"/>
        <dbReference type="ChEBI" id="CHEBI:30616"/>
        <dbReference type="ChEBI" id="CHEBI:35235"/>
        <dbReference type="ChEBI" id="CHEBI:43474"/>
        <dbReference type="ChEBI" id="CHEBI:58173"/>
        <dbReference type="ChEBI" id="CHEBI:456216"/>
        <dbReference type="EC" id="6.3.2.2"/>
    </reaction>
</comment>
<proteinExistence type="inferred from homology"/>
<reference evidence="8" key="1">
    <citation type="submission" date="2024-01" db="EMBL/GenBank/DDBJ databases">
        <title>The genome sequence of Micromonospora mangrovi CCTCC AA 2012012.</title>
        <authorList>
            <person name="Gao J."/>
        </authorList>
    </citation>
    <scope>NUCLEOTIDE SEQUENCE</scope>
    <source>
        <strain evidence="8">CCTCC AA 2012012</strain>
    </source>
</reference>
<dbReference type="PANTHER" id="PTHR34378">
    <property type="entry name" value="GLUTAMATE--CYSTEINE LIGASE, CHLOROPLASTIC"/>
    <property type="match status" value="1"/>
</dbReference>
<evidence type="ECO:0000313" key="9">
    <source>
        <dbReference type="EMBL" id="XCH76539.1"/>
    </source>
</evidence>
<evidence type="ECO:0000256" key="3">
    <source>
        <dbReference type="ARBA" id="ARBA00022840"/>
    </source>
</evidence>
<dbReference type="InterPro" id="IPR006336">
    <property type="entry name" value="GCS2"/>
</dbReference>
<dbReference type="RefSeq" id="WP_350937015.1">
    <property type="nucleotide sequence ID" value="NZ_CP157762.1"/>
</dbReference>
<comment type="similarity">
    <text evidence="5 6">Belongs to the glutamate--cysteine ligase type 2 family. EgtA subfamily.</text>
</comment>
<dbReference type="Gene3D" id="3.30.590.20">
    <property type="match status" value="1"/>
</dbReference>
<dbReference type="PIRSF" id="PIRSF017901">
    <property type="entry name" value="GCL"/>
    <property type="match status" value="1"/>
</dbReference>
<evidence type="ECO:0000256" key="5">
    <source>
        <dbReference type="HAMAP-Rule" id="MF_02034"/>
    </source>
</evidence>
<evidence type="ECO:0000256" key="7">
    <source>
        <dbReference type="SAM" id="MobiDB-lite"/>
    </source>
</evidence>
<comment type="function">
    <text evidence="5">Catalyzes the synthesis of gamma-glutamylcysteine (gamma-GC). This compound is used as substrate for the biosynthesis of the low-molecular thiol compound ergothioneine.</text>
</comment>
<accession>A0AAU7MEM1</accession>
<gene>
    <name evidence="5 8" type="primary">egtA</name>
    <name evidence="9" type="ORF">ABUL08_10730</name>
    <name evidence="8" type="ORF">VK199_10680</name>
</gene>
<dbReference type="Pfam" id="PF04107">
    <property type="entry name" value="GCS2"/>
    <property type="match status" value="1"/>
</dbReference>
<sequence length="411" mass="43937">MVMSPELDRAAVLREEAAAAGHIARICFKTGPPTHTGVELEWTVHDATDPARPVDRERLRAALGPYSPRTIDSTSPARRLRHGGSVTVEPGGQVEISTAPRTSVGALIQATQADIAELSAVLAAAGLILGRTGIDPWRPPAPVVQTPRYQAMRCVFDRRGPAGRTMMYSTAGLQVCLDAGEPDRLAERWAAVHAVGPPLLAAFATADRHAGRRTGWASARMAAWLAIDPARTRPVWSPTRPDADPVAAWTAYVLAAPLLCLRGDGADWTPPPGITFADWIAGALPRPPTTDDLEYHVSTLFPPVRPRGYLELRYLDTQPDGEWTVPLAVLSALLADPGVTRDALTVAAPVADRWHTAARYGLGDRPLAAAASDLLDLALGALPRLELPPGIHDETSRGIRRSRAAAGRGQR</sequence>
<dbReference type="EMBL" id="CP159342">
    <property type="protein sequence ID" value="XCH76539.1"/>
    <property type="molecule type" value="Genomic_DNA"/>
</dbReference>
<organism evidence="8">
    <name type="scientific">Micromonospora sp. CCTCC AA 2012012</name>
    <dbReference type="NCBI Taxonomy" id="3111921"/>
    <lineage>
        <taxon>Bacteria</taxon>
        <taxon>Bacillati</taxon>
        <taxon>Actinomycetota</taxon>
        <taxon>Actinomycetes</taxon>
        <taxon>Micromonosporales</taxon>
        <taxon>Micromonosporaceae</taxon>
        <taxon>Micromonospora</taxon>
    </lineage>
</organism>
<name>A0AAU7MEM1_9ACTN</name>
<dbReference type="NCBIfam" id="TIGR03444">
    <property type="entry name" value="EgtA_Cys_ligase"/>
    <property type="match status" value="1"/>
</dbReference>
<feature type="region of interest" description="Disordered" evidence="7">
    <location>
        <begin position="66"/>
        <end position="85"/>
    </location>
</feature>
<dbReference type="GO" id="GO:0052699">
    <property type="term" value="P:ergothioneine biosynthetic process"/>
    <property type="evidence" value="ECO:0007669"/>
    <property type="project" value="UniProtKB-UniRule"/>
</dbReference>
<dbReference type="InterPro" id="IPR014746">
    <property type="entry name" value="Gln_synth/guanido_kin_cat_dom"/>
</dbReference>
<evidence type="ECO:0000256" key="4">
    <source>
        <dbReference type="ARBA" id="ARBA00048819"/>
    </source>
</evidence>
<evidence type="ECO:0000313" key="8">
    <source>
        <dbReference type="EMBL" id="XBP95835.1"/>
    </source>
</evidence>
<evidence type="ECO:0000256" key="6">
    <source>
        <dbReference type="PIRNR" id="PIRNR017901"/>
    </source>
</evidence>
<dbReference type="AlphaFoldDB" id="A0AAU7MEM1"/>
<dbReference type="HAMAP" id="MF_02034">
    <property type="entry name" value="EgtA"/>
    <property type="match status" value="1"/>
</dbReference>
<evidence type="ECO:0000256" key="1">
    <source>
        <dbReference type="ARBA" id="ARBA00022598"/>
    </source>
</evidence>